<evidence type="ECO:0008006" key="4">
    <source>
        <dbReference type="Google" id="ProtNLM"/>
    </source>
</evidence>
<dbReference type="RefSeq" id="WP_050520620.1">
    <property type="nucleotide sequence ID" value="NZ_FOCO01000110.1"/>
</dbReference>
<protein>
    <recommendedName>
        <fullName evidence="4">Cytochrome C and Quinol oxidase polypeptide I</fullName>
    </recommendedName>
</protein>
<dbReference type="OrthoDB" id="9808748at2"/>
<sequence length="129" mass="14150">MIVSYILAGFVWLIFGMVFGIYLGITDQLQFSNSHAHANLLGFVVSVLFGLIYRNWPSLLENKLAIPQFAVYQIGAIVLVAGKYDIDRGGRGVLAPPGSMIVVLGTLLMFWMFARTKAEKPGARQGRAS</sequence>
<evidence type="ECO:0000256" key="1">
    <source>
        <dbReference type="SAM" id="Phobius"/>
    </source>
</evidence>
<keyword evidence="3" id="KW-1185">Reference proteome</keyword>
<dbReference type="STRING" id="1077947.SAMN05216227_11101"/>
<feature type="transmembrane region" description="Helical" evidence="1">
    <location>
        <begin position="65"/>
        <end position="82"/>
    </location>
</feature>
<dbReference type="EMBL" id="FOCO01000110">
    <property type="protein sequence ID" value="SEO34195.1"/>
    <property type="molecule type" value="Genomic_DNA"/>
</dbReference>
<dbReference type="SUPFAM" id="SSF81442">
    <property type="entry name" value="Cytochrome c oxidase subunit I-like"/>
    <property type="match status" value="1"/>
</dbReference>
<feature type="transmembrane region" description="Helical" evidence="1">
    <location>
        <begin position="37"/>
        <end position="53"/>
    </location>
</feature>
<evidence type="ECO:0000313" key="3">
    <source>
        <dbReference type="Proteomes" id="UP000183002"/>
    </source>
</evidence>
<feature type="transmembrane region" description="Helical" evidence="1">
    <location>
        <begin position="6"/>
        <end position="25"/>
    </location>
</feature>
<dbReference type="Proteomes" id="UP000183002">
    <property type="component" value="Unassembled WGS sequence"/>
</dbReference>
<organism evidence="2 3">
    <name type="scientific">Pseudorhodobacter antarcticus</name>
    <dbReference type="NCBI Taxonomy" id="1077947"/>
    <lineage>
        <taxon>Bacteria</taxon>
        <taxon>Pseudomonadati</taxon>
        <taxon>Pseudomonadota</taxon>
        <taxon>Alphaproteobacteria</taxon>
        <taxon>Rhodobacterales</taxon>
        <taxon>Paracoccaceae</taxon>
        <taxon>Pseudorhodobacter</taxon>
    </lineage>
</organism>
<feature type="transmembrane region" description="Helical" evidence="1">
    <location>
        <begin position="94"/>
        <end position="114"/>
    </location>
</feature>
<gene>
    <name evidence="2" type="ORF">SAMN05216227_11101</name>
</gene>
<accession>A0A1H8NX29</accession>
<dbReference type="AlphaFoldDB" id="A0A1H8NX29"/>
<reference evidence="2 3" key="1">
    <citation type="submission" date="2016-10" db="EMBL/GenBank/DDBJ databases">
        <authorList>
            <person name="de Groot N.N."/>
        </authorList>
    </citation>
    <scope>NUCLEOTIDE SEQUENCE [LARGE SCALE GENOMIC DNA]</scope>
    <source>
        <strain evidence="2 3">CGMCC 1.10836</strain>
    </source>
</reference>
<keyword evidence="1" id="KW-0472">Membrane</keyword>
<name>A0A1H8NX29_9RHOB</name>
<dbReference type="Gene3D" id="1.20.210.10">
    <property type="entry name" value="Cytochrome c oxidase-like, subunit I domain"/>
    <property type="match status" value="1"/>
</dbReference>
<proteinExistence type="predicted"/>
<evidence type="ECO:0000313" key="2">
    <source>
        <dbReference type="EMBL" id="SEO34195.1"/>
    </source>
</evidence>
<keyword evidence="1" id="KW-0812">Transmembrane</keyword>
<keyword evidence="1" id="KW-1133">Transmembrane helix</keyword>
<dbReference type="InterPro" id="IPR036927">
    <property type="entry name" value="Cyt_c_oxase-like_su1_sf"/>
</dbReference>